<protein>
    <submittedName>
        <fullName evidence="2">Endonuclease/exonuclease/phosphatase family protein</fullName>
    </submittedName>
</protein>
<evidence type="ECO:0000313" key="3">
    <source>
        <dbReference type="Proteomes" id="UP001523401"/>
    </source>
</evidence>
<accession>A0ABT1CFD6</accession>
<dbReference type="Pfam" id="PF03372">
    <property type="entry name" value="Exo_endo_phos"/>
    <property type="match status" value="1"/>
</dbReference>
<dbReference type="InterPro" id="IPR005135">
    <property type="entry name" value="Endo/exonuclease/phosphatase"/>
</dbReference>
<dbReference type="EMBL" id="JAMXQU010000003">
    <property type="protein sequence ID" value="MCO6159575.1"/>
    <property type="molecule type" value="Genomic_DNA"/>
</dbReference>
<dbReference type="Proteomes" id="UP001523401">
    <property type="component" value="Unassembled WGS sequence"/>
</dbReference>
<dbReference type="SUPFAM" id="SSF56219">
    <property type="entry name" value="DNase I-like"/>
    <property type="match status" value="1"/>
</dbReference>
<feature type="domain" description="Endonuclease/exonuclease/phosphatase" evidence="1">
    <location>
        <begin position="29"/>
        <end position="212"/>
    </location>
</feature>
<reference evidence="2 3" key="1">
    <citation type="submission" date="2022-06" db="EMBL/GenBank/DDBJ databases">
        <title>Whole-genome of Asaia lannensis strain LMG 27011T.</title>
        <authorList>
            <person name="Sombolestani A."/>
        </authorList>
    </citation>
    <scope>NUCLEOTIDE SEQUENCE [LARGE SCALE GENOMIC DNA]</scope>
    <source>
        <strain evidence="2 3">NBRC 102526</strain>
    </source>
</reference>
<organism evidence="2 3">
    <name type="scientific">Asaia lannensis NBRC 102526</name>
    <dbReference type="NCBI Taxonomy" id="1307926"/>
    <lineage>
        <taxon>Bacteria</taxon>
        <taxon>Pseudomonadati</taxon>
        <taxon>Pseudomonadota</taxon>
        <taxon>Alphaproteobacteria</taxon>
        <taxon>Acetobacterales</taxon>
        <taxon>Acetobacteraceae</taxon>
        <taxon>Asaia</taxon>
    </lineage>
</organism>
<sequence>MSLALSQDMSFSPIPDRPVPGIGQTFRILSWNLLRAVGAPLDEVVDLARSLQPDIFLMQEAGNAFDRLPEILGGHYARIPLPDRIHGTACWSRFAFNRAPISCALPSGLMVKRTAQLVDFGSFSIANVHLSHGQILNRRQLRRIAPILRPRALVMGDFNLVGPTLLPGFRDVGPREPTHRMADMLPIRIDRCLVRGMTALDTAVLPNRSSDHHPICVTLRLDAPDNHRAFFQRRALFQRLAERRKSRGQKVHGQD</sequence>
<dbReference type="InterPro" id="IPR036691">
    <property type="entry name" value="Endo/exonu/phosph_ase_sf"/>
</dbReference>
<proteinExistence type="predicted"/>
<dbReference type="Gene3D" id="3.60.10.10">
    <property type="entry name" value="Endonuclease/exonuclease/phosphatase"/>
    <property type="match status" value="1"/>
</dbReference>
<gene>
    <name evidence="2" type="ORF">NF685_05960</name>
</gene>
<keyword evidence="3" id="KW-1185">Reference proteome</keyword>
<dbReference type="GO" id="GO:0004519">
    <property type="term" value="F:endonuclease activity"/>
    <property type="evidence" value="ECO:0007669"/>
    <property type="project" value="UniProtKB-KW"/>
</dbReference>
<comment type="caution">
    <text evidence="2">The sequence shown here is derived from an EMBL/GenBank/DDBJ whole genome shotgun (WGS) entry which is preliminary data.</text>
</comment>
<evidence type="ECO:0000313" key="2">
    <source>
        <dbReference type="EMBL" id="MCO6159575.1"/>
    </source>
</evidence>
<keyword evidence="2" id="KW-0255">Endonuclease</keyword>
<name>A0ABT1CFD6_9PROT</name>
<evidence type="ECO:0000259" key="1">
    <source>
        <dbReference type="Pfam" id="PF03372"/>
    </source>
</evidence>
<keyword evidence="2" id="KW-0378">Hydrolase</keyword>
<keyword evidence="2" id="KW-0540">Nuclease</keyword>